<dbReference type="NCBIfam" id="TIGR04183">
    <property type="entry name" value="Por_Secre_tail"/>
    <property type="match status" value="1"/>
</dbReference>
<reference evidence="1" key="1">
    <citation type="journal article" date="2014" name="Front. Microbiol.">
        <title>High frequency of phylogenetically diverse reductive dehalogenase-homologous genes in deep subseafloor sedimentary metagenomes.</title>
        <authorList>
            <person name="Kawai M."/>
            <person name="Futagami T."/>
            <person name="Toyoda A."/>
            <person name="Takaki Y."/>
            <person name="Nishi S."/>
            <person name="Hori S."/>
            <person name="Arai W."/>
            <person name="Tsubouchi T."/>
            <person name="Morono Y."/>
            <person name="Uchiyama I."/>
            <person name="Ito T."/>
            <person name="Fujiyama A."/>
            <person name="Inagaki F."/>
            <person name="Takami H."/>
        </authorList>
    </citation>
    <scope>NUCLEOTIDE SEQUENCE</scope>
    <source>
        <strain evidence="1">Expedition CK06-06</strain>
    </source>
</reference>
<name>X1FBM7_9ZZZZ</name>
<evidence type="ECO:0000313" key="1">
    <source>
        <dbReference type="EMBL" id="GAH43021.1"/>
    </source>
</evidence>
<protein>
    <recommendedName>
        <fullName evidence="2">Secretion system C-terminal sorting domain-containing protein</fullName>
    </recommendedName>
</protein>
<accession>X1FBM7</accession>
<evidence type="ECO:0008006" key="2">
    <source>
        <dbReference type="Google" id="ProtNLM"/>
    </source>
</evidence>
<sequence length="72" mass="8033">MEDVGCKMDDVSLSIYDVSGRRIRSLVTGDLCSGALLWRAEDDGGRRVKSGIYFVRLKVGERTVTKKLVLLE</sequence>
<dbReference type="InterPro" id="IPR026444">
    <property type="entry name" value="Secre_tail"/>
</dbReference>
<gene>
    <name evidence="1" type="ORF">S03H2_11598</name>
</gene>
<comment type="caution">
    <text evidence="1">The sequence shown here is derived from an EMBL/GenBank/DDBJ whole genome shotgun (WGS) entry which is preliminary data.</text>
</comment>
<dbReference type="AlphaFoldDB" id="X1FBM7"/>
<dbReference type="EMBL" id="BARU01005911">
    <property type="protein sequence ID" value="GAH43021.1"/>
    <property type="molecule type" value="Genomic_DNA"/>
</dbReference>
<proteinExistence type="predicted"/>
<organism evidence="1">
    <name type="scientific">marine sediment metagenome</name>
    <dbReference type="NCBI Taxonomy" id="412755"/>
    <lineage>
        <taxon>unclassified sequences</taxon>
        <taxon>metagenomes</taxon>
        <taxon>ecological metagenomes</taxon>
    </lineage>
</organism>
<dbReference type="Gene3D" id="2.60.40.4070">
    <property type="match status" value="1"/>
</dbReference>